<reference evidence="2" key="1">
    <citation type="submission" date="2020-06" db="EMBL/GenBank/DDBJ databases">
        <title>Draft genome of Bugula neritina, a colonial animal packing powerful symbionts and potential medicines.</title>
        <authorList>
            <person name="Rayko M."/>
        </authorList>
    </citation>
    <scope>NUCLEOTIDE SEQUENCE [LARGE SCALE GENOMIC DNA]</scope>
    <source>
        <strain evidence="2">Kwan_BN1</strain>
    </source>
</reference>
<feature type="chain" id="PRO_5029520113" evidence="1">
    <location>
        <begin position="19"/>
        <end position="359"/>
    </location>
</feature>
<name>A0A7J7K571_BUGNE</name>
<evidence type="ECO:0000313" key="3">
    <source>
        <dbReference type="Proteomes" id="UP000593567"/>
    </source>
</evidence>
<sequence>MSFKIFCGILLLPMVVFSQPSYIVELREEVLFDLSSSDNTTLQAAVDAQTAELLAALDAMTPIDAVCDDIKDVANASCSSCVKQKCKDKKDSCPSLVSFFTDDVPNFFVSHSNSVAGAVTNQYSTAVSGTQNVINIIGSDLRDGLNGAAGVANIAKEQFTEAINTALNFATNTGKQVISFGADAIDTLENAANFVGNLITGKRKRSLTYLTKRTATTTASPLPSSPPSCNDLRMNNDKCGYYANPSICSDCDFDAEVSCPGWKDANDALEVERVDAAWIEDIVTDNSFVIVKCLYDRYNYDFISGKFTNTNVTVALFGNIYNFIVAEGLDLIGADAESASTVIRYSIAAAKLAKKNGSA</sequence>
<dbReference type="AlphaFoldDB" id="A0A7J7K571"/>
<comment type="caution">
    <text evidence="2">The sequence shown here is derived from an EMBL/GenBank/DDBJ whole genome shotgun (WGS) entry which is preliminary data.</text>
</comment>
<dbReference type="Proteomes" id="UP000593567">
    <property type="component" value="Unassembled WGS sequence"/>
</dbReference>
<dbReference type="EMBL" id="VXIV02001239">
    <property type="protein sequence ID" value="KAF6033780.1"/>
    <property type="molecule type" value="Genomic_DNA"/>
</dbReference>
<organism evidence="2 3">
    <name type="scientific">Bugula neritina</name>
    <name type="common">Brown bryozoan</name>
    <name type="synonym">Sertularia neritina</name>
    <dbReference type="NCBI Taxonomy" id="10212"/>
    <lineage>
        <taxon>Eukaryota</taxon>
        <taxon>Metazoa</taxon>
        <taxon>Spiralia</taxon>
        <taxon>Lophotrochozoa</taxon>
        <taxon>Bryozoa</taxon>
        <taxon>Gymnolaemata</taxon>
        <taxon>Cheilostomatida</taxon>
        <taxon>Flustrina</taxon>
        <taxon>Buguloidea</taxon>
        <taxon>Bugulidae</taxon>
        <taxon>Bugula</taxon>
    </lineage>
</organism>
<evidence type="ECO:0000256" key="1">
    <source>
        <dbReference type="SAM" id="SignalP"/>
    </source>
</evidence>
<feature type="signal peptide" evidence="1">
    <location>
        <begin position="1"/>
        <end position="18"/>
    </location>
</feature>
<proteinExistence type="predicted"/>
<protein>
    <submittedName>
        <fullName evidence="2">Uncharacterized protein</fullName>
    </submittedName>
</protein>
<accession>A0A7J7K571</accession>
<keyword evidence="1" id="KW-0732">Signal</keyword>
<evidence type="ECO:0000313" key="2">
    <source>
        <dbReference type="EMBL" id="KAF6033780.1"/>
    </source>
</evidence>
<gene>
    <name evidence="2" type="ORF">EB796_007907</name>
</gene>
<keyword evidence="3" id="KW-1185">Reference proteome</keyword>